<organism evidence="2 3">
    <name type="scientific">Penicillium bovifimosum</name>
    <dbReference type="NCBI Taxonomy" id="126998"/>
    <lineage>
        <taxon>Eukaryota</taxon>
        <taxon>Fungi</taxon>
        <taxon>Dikarya</taxon>
        <taxon>Ascomycota</taxon>
        <taxon>Pezizomycotina</taxon>
        <taxon>Eurotiomycetes</taxon>
        <taxon>Eurotiomycetidae</taxon>
        <taxon>Eurotiales</taxon>
        <taxon>Aspergillaceae</taxon>
        <taxon>Penicillium</taxon>
    </lineage>
</organism>
<reference evidence="2" key="2">
    <citation type="journal article" date="2023" name="IMA Fungus">
        <title>Comparative genomic study of the Penicillium genus elucidates a diverse pangenome and 15 lateral gene transfer events.</title>
        <authorList>
            <person name="Petersen C."/>
            <person name="Sorensen T."/>
            <person name="Nielsen M.R."/>
            <person name="Sondergaard T.E."/>
            <person name="Sorensen J.L."/>
            <person name="Fitzpatrick D.A."/>
            <person name="Frisvad J.C."/>
            <person name="Nielsen K.L."/>
        </authorList>
    </citation>
    <scope>NUCLEOTIDE SEQUENCE</scope>
    <source>
        <strain evidence="2">IBT 22155</strain>
    </source>
</reference>
<dbReference type="Proteomes" id="UP001149079">
    <property type="component" value="Unassembled WGS sequence"/>
</dbReference>
<evidence type="ECO:0008006" key="4">
    <source>
        <dbReference type="Google" id="ProtNLM"/>
    </source>
</evidence>
<sequence>MSSSSKTYPCERMAAKTPTEATPSPRSGVEDSTETLKGLNIEPITRNPPVATPAPLPRDRPGINALQRGITVFDHDHPPNALTTRLEAAHIIPFALGSIRASDSETSGFTKNSVNSTSFLEAAGVPHQYRIKAFPGAVPTSVLPELPENSLVAFKVPRGSLGTSRPRFLQIHACIGNFLHMSGQGEIIDKILRDFGDCGGLAPDGGTNLEDLLAGQQPLATKVKESQPETPGDPNSAEKQRDNVPGGSKALAPGINHGHRRTVVMVAVGS</sequence>
<dbReference type="GeneID" id="81399916"/>
<dbReference type="AlphaFoldDB" id="A0A9W9HEU6"/>
<comment type="caution">
    <text evidence="2">The sequence shown here is derived from an EMBL/GenBank/DDBJ whole genome shotgun (WGS) entry which is preliminary data.</text>
</comment>
<name>A0A9W9HEU6_9EURO</name>
<gene>
    <name evidence="2" type="ORF">N7515_000002</name>
</gene>
<evidence type="ECO:0000313" key="3">
    <source>
        <dbReference type="Proteomes" id="UP001149079"/>
    </source>
</evidence>
<keyword evidence="3" id="KW-1185">Reference proteome</keyword>
<dbReference type="RefSeq" id="XP_056525912.1">
    <property type="nucleotide sequence ID" value="XM_056660746.1"/>
</dbReference>
<evidence type="ECO:0000256" key="1">
    <source>
        <dbReference type="SAM" id="MobiDB-lite"/>
    </source>
</evidence>
<proteinExistence type="predicted"/>
<evidence type="ECO:0000313" key="2">
    <source>
        <dbReference type="EMBL" id="KAJ5145438.1"/>
    </source>
</evidence>
<accession>A0A9W9HEU6</accession>
<feature type="region of interest" description="Disordered" evidence="1">
    <location>
        <begin position="1"/>
        <end position="57"/>
    </location>
</feature>
<feature type="region of interest" description="Disordered" evidence="1">
    <location>
        <begin position="220"/>
        <end position="256"/>
    </location>
</feature>
<dbReference type="EMBL" id="JAPQKL010000001">
    <property type="protein sequence ID" value="KAJ5145438.1"/>
    <property type="molecule type" value="Genomic_DNA"/>
</dbReference>
<reference evidence="2" key="1">
    <citation type="submission" date="2022-11" db="EMBL/GenBank/DDBJ databases">
        <authorList>
            <person name="Petersen C."/>
        </authorList>
    </citation>
    <scope>NUCLEOTIDE SEQUENCE</scope>
    <source>
        <strain evidence="2">IBT 22155</strain>
    </source>
</reference>
<protein>
    <recommendedName>
        <fullName evidence="4">HNH nuclease domain-containing protein</fullName>
    </recommendedName>
</protein>
<dbReference type="OrthoDB" id="2104739at2759"/>